<evidence type="ECO:0000313" key="3">
    <source>
        <dbReference type="Proteomes" id="UP001228905"/>
    </source>
</evidence>
<comment type="caution">
    <text evidence="2">The sequence shown here is derived from an EMBL/GenBank/DDBJ whole genome shotgun (WGS) entry which is preliminary data.</text>
</comment>
<organism evidence="2 3">
    <name type="scientific">Caulobacter ginsengisoli</name>
    <dbReference type="NCBI Taxonomy" id="400775"/>
    <lineage>
        <taxon>Bacteria</taxon>
        <taxon>Pseudomonadati</taxon>
        <taxon>Pseudomonadota</taxon>
        <taxon>Alphaproteobacteria</taxon>
        <taxon>Caulobacterales</taxon>
        <taxon>Caulobacteraceae</taxon>
        <taxon>Caulobacter</taxon>
    </lineage>
</organism>
<keyword evidence="1" id="KW-0732">Signal</keyword>
<accession>A0ABU0INB0</accession>
<evidence type="ECO:0000256" key="1">
    <source>
        <dbReference type="SAM" id="SignalP"/>
    </source>
</evidence>
<dbReference type="RefSeq" id="WP_307344855.1">
    <property type="nucleotide sequence ID" value="NZ_JAUSVS010000001.1"/>
</dbReference>
<dbReference type="EMBL" id="JAUSVS010000001">
    <property type="protein sequence ID" value="MDQ0462494.1"/>
    <property type="molecule type" value="Genomic_DNA"/>
</dbReference>
<proteinExistence type="predicted"/>
<sequence length="203" mass="22142">MTLPRVLLPAACALLALAPATFTQAAPAEGRVTGENLAQLLKSDHVWCAEWRGRDTSCEDVGFIDVIDAKTFRQTYRYQLSDSPDLQMIVRQTVQLEGDALCAKFQFKDLDVVVLEDGAPATPESAAPVIAMLADSMSALEGKMTCEHFSRDAASGDLVSFVTLDGEMSPDFDSRYRLLTPDARINLRPLIQPEEESSTTSIA</sequence>
<name>A0ABU0INB0_9CAUL</name>
<evidence type="ECO:0000313" key="2">
    <source>
        <dbReference type="EMBL" id="MDQ0462494.1"/>
    </source>
</evidence>
<reference evidence="2 3" key="1">
    <citation type="submission" date="2023-07" db="EMBL/GenBank/DDBJ databases">
        <title>Genomic Encyclopedia of Type Strains, Phase IV (KMG-IV): sequencing the most valuable type-strain genomes for metagenomic binning, comparative biology and taxonomic classification.</title>
        <authorList>
            <person name="Goeker M."/>
        </authorList>
    </citation>
    <scope>NUCLEOTIDE SEQUENCE [LARGE SCALE GENOMIC DNA]</scope>
    <source>
        <strain evidence="2 3">DSM 18695</strain>
    </source>
</reference>
<feature type="signal peptide" evidence="1">
    <location>
        <begin position="1"/>
        <end position="25"/>
    </location>
</feature>
<gene>
    <name evidence="2" type="ORF">QO010_000242</name>
</gene>
<dbReference type="Proteomes" id="UP001228905">
    <property type="component" value="Unassembled WGS sequence"/>
</dbReference>
<keyword evidence="3" id="KW-1185">Reference proteome</keyword>
<feature type="chain" id="PRO_5047532678" evidence="1">
    <location>
        <begin position="26"/>
        <end position="203"/>
    </location>
</feature>
<protein>
    <submittedName>
        <fullName evidence="2">Uncharacterized protein</fullName>
    </submittedName>
</protein>